<dbReference type="RefSeq" id="WP_206966424.1">
    <property type="nucleotide sequence ID" value="NZ_BAAAJJ010000018.1"/>
</dbReference>
<sequence length="143" mass="15965">MHGTDVVREGITRGIREPLASLDRQSGTVQRILCRRVGVQKLHAGLLALPLNPTVLLYVCLPLHLRQRRFDCLRPTDTRPADASHGSDRRADQRAARPDNSGDYPSSSLIHTLIIPLQQLIWSAFTPKCLLITELHHSDCGAY</sequence>
<dbReference type="AlphaFoldDB" id="A0A939FDR9"/>
<organism evidence="2 3">
    <name type="scientific">Streptomyces beijiangensis</name>
    <dbReference type="NCBI Taxonomy" id="163361"/>
    <lineage>
        <taxon>Bacteria</taxon>
        <taxon>Bacillati</taxon>
        <taxon>Actinomycetota</taxon>
        <taxon>Actinomycetes</taxon>
        <taxon>Kitasatosporales</taxon>
        <taxon>Streptomycetaceae</taxon>
        <taxon>Streptomyces</taxon>
    </lineage>
</organism>
<dbReference type="EMBL" id="JAFLRJ010000296">
    <property type="protein sequence ID" value="MBO0515532.1"/>
    <property type="molecule type" value="Genomic_DNA"/>
</dbReference>
<evidence type="ECO:0000313" key="3">
    <source>
        <dbReference type="Proteomes" id="UP000664167"/>
    </source>
</evidence>
<protein>
    <submittedName>
        <fullName evidence="2">Uncharacterized protein</fullName>
    </submittedName>
</protein>
<gene>
    <name evidence="2" type="ORF">J0695_27610</name>
</gene>
<keyword evidence="3" id="KW-1185">Reference proteome</keyword>
<comment type="caution">
    <text evidence="2">The sequence shown here is derived from an EMBL/GenBank/DDBJ whole genome shotgun (WGS) entry which is preliminary data.</text>
</comment>
<name>A0A939FDR9_9ACTN</name>
<proteinExistence type="predicted"/>
<evidence type="ECO:0000256" key="1">
    <source>
        <dbReference type="SAM" id="MobiDB-lite"/>
    </source>
</evidence>
<feature type="compositionally biased region" description="Basic and acidic residues" evidence="1">
    <location>
        <begin position="76"/>
        <end position="97"/>
    </location>
</feature>
<feature type="region of interest" description="Disordered" evidence="1">
    <location>
        <begin position="76"/>
        <end position="104"/>
    </location>
</feature>
<dbReference type="Proteomes" id="UP000664167">
    <property type="component" value="Unassembled WGS sequence"/>
</dbReference>
<accession>A0A939FDR9</accession>
<evidence type="ECO:0000313" key="2">
    <source>
        <dbReference type="EMBL" id="MBO0515532.1"/>
    </source>
</evidence>
<reference evidence="2" key="1">
    <citation type="submission" date="2021-03" db="EMBL/GenBank/DDBJ databases">
        <title>Streptomyces poriferae sp. nov., a novel marine sponge-derived Actinobacteria species with anti-MRSA activity.</title>
        <authorList>
            <person name="Sandoval-Powers M."/>
            <person name="Kralova S."/>
            <person name="Nguyen G.-S."/>
            <person name="Fawwal D."/>
            <person name="Degnes K."/>
            <person name="Klinkenberg G."/>
            <person name="Sletta H."/>
            <person name="Wentzel A."/>
            <person name="Liles M.R."/>
        </authorList>
    </citation>
    <scope>NUCLEOTIDE SEQUENCE</scope>
    <source>
        <strain evidence="2">DSM 41794</strain>
    </source>
</reference>